<proteinExistence type="predicted"/>
<reference evidence="1" key="1">
    <citation type="submission" date="2022-04" db="EMBL/GenBank/DDBJ databases">
        <title>Chromosome-scale genome assembly of Holotrichia oblita Faldermann.</title>
        <authorList>
            <person name="Rongchong L."/>
        </authorList>
    </citation>
    <scope>NUCLEOTIDE SEQUENCE</scope>
    <source>
        <strain evidence="1">81SQS9</strain>
    </source>
</reference>
<organism evidence="1 2">
    <name type="scientific">Holotrichia oblita</name>
    <name type="common">Chafer beetle</name>
    <dbReference type="NCBI Taxonomy" id="644536"/>
    <lineage>
        <taxon>Eukaryota</taxon>
        <taxon>Metazoa</taxon>
        <taxon>Ecdysozoa</taxon>
        <taxon>Arthropoda</taxon>
        <taxon>Hexapoda</taxon>
        <taxon>Insecta</taxon>
        <taxon>Pterygota</taxon>
        <taxon>Neoptera</taxon>
        <taxon>Endopterygota</taxon>
        <taxon>Coleoptera</taxon>
        <taxon>Polyphaga</taxon>
        <taxon>Scarabaeiformia</taxon>
        <taxon>Scarabaeidae</taxon>
        <taxon>Melolonthinae</taxon>
        <taxon>Holotrichia</taxon>
    </lineage>
</organism>
<evidence type="ECO:0000313" key="2">
    <source>
        <dbReference type="Proteomes" id="UP001056778"/>
    </source>
</evidence>
<accession>A0ACB9TLQ9</accession>
<dbReference type="EMBL" id="CM043016">
    <property type="protein sequence ID" value="KAI4467811.1"/>
    <property type="molecule type" value="Genomic_DNA"/>
</dbReference>
<evidence type="ECO:0000313" key="1">
    <source>
        <dbReference type="EMBL" id="KAI4467811.1"/>
    </source>
</evidence>
<gene>
    <name evidence="1" type="ORF">MML48_2g00014124</name>
</gene>
<name>A0ACB9TLQ9_HOLOL</name>
<dbReference type="Proteomes" id="UP001056778">
    <property type="component" value="Chromosome 2"/>
</dbReference>
<comment type="caution">
    <text evidence="1">The sequence shown here is derived from an EMBL/GenBank/DDBJ whole genome shotgun (WGS) entry which is preliminary data.</text>
</comment>
<sequence>MGDNYYSNDEKIKMLRVYIRCNDNSREACVMYQAMYPERRYPHPRTLARLENNLRRNGCFNDQVFKIHMISVYFVSVDFAKLGLTDNENPYGVLPPLLARSMGGSVADLLGQYIAKMLFHHKYKRHKRDEAPSVPESHKDAFHGGERALLYLVVQEFLENFGMDGKACLLRAICEVHAHPLTNYGFVGEIAKLFLSASKSPYAYLLQEYVEAENAGRGTPGSPGECWPYIKDCPKSLFLPKHNKYTSNIIKDEEELQDMSDTDSSEKSTKVTYTPGVHI</sequence>
<protein>
    <submittedName>
        <fullName evidence="1">Uncharacterized protein</fullName>
    </submittedName>
</protein>
<keyword evidence="2" id="KW-1185">Reference proteome</keyword>